<proteinExistence type="predicted"/>
<dbReference type="PANTHER" id="PTHR34648">
    <property type="entry name" value="CLOCK-INTERACTING PACEMAKER"/>
    <property type="match status" value="1"/>
</dbReference>
<feature type="compositionally biased region" description="Basic and acidic residues" evidence="2">
    <location>
        <begin position="64"/>
        <end position="78"/>
    </location>
</feature>
<keyword evidence="1" id="KW-0175">Coiled coil</keyword>
<dbReference type="AlphaFoldDB" id="A0AAE1GJU9"/>
<evidence type="ECO:0000256" key="1">
    <source>
        <dbReference type="SAM" id="Coils"/>
    </source>
</evidence>
<dbReference type="GO" id="GO:0005634">
    <property type="term" value="C:nucleus"/>
    <property type="evidence" value="ECO:0007669"/>
    <property type="project" value="TreeGrafter"/>
</dbReference>
<evidence type="ECO:0000256" key="2">
    <source>
        <dbReference type="SAM" id="MobiDB-lite"/>
    </source>
</evidence>
<dbReference type="Pfam" id="PF15800">
    <property type="entry name" value="CiPC"/>
    <property type="match status" value="1"/>
</dbReference>
<reference evidence="3" key="1">
    <citation type="submission" date="2023-10" db="EMBL/GenBank/DDBJ databases">
        <title>Genome assemblies of two species of porcelain crab, Petrolisthes cinctipes and Petrolisthes manimaculis (Anomura: Porcellanidae).</title>
        <authorList>
            <person name="Angst P."/>
        </authorList>
    </citation>
    <scope>NUCLEOTIDE SEQUENCE</scope>
    <source>
        <strain evidence="3">PB745_01</strain>
        <tissue evidence="3">Gill</tissue>
    </source>
</reference>
<feature type="coiled-coil region" evidence="1">
    <location>
        <begin position="122"/>
        <end position="149"/>
    </location>
</feature>
<dbReference type="InterPro" id="IPR031602">
    <property type="entry name" value="CIPC"/>
</dbReference>
<feature type="region of interest" description="Disordered" evidence="2">
    <location>
        <begin position="182"/>
        <end position="264"/>
    </location>
</feature>
<dbReference type="GO" id="GO:0042754">
    <property type="term" value="P:negative regulation of circadian rhythm"/>
    <property type="evidence" value="ECO:0007669"/>
    <property type="project" value="InterPro"/>
</dbReference>
<dbReference type="EMBL" id="JAWQEG010000099">
    <property type="protein sequence ID" value="KAK3894673.1"/>
    <property type="molecule type" value="Genomic_DNA"/>
</dbReference>
<protein>
    <submittedName>
        <fullName evidence="3">Uncharacterized protein</fullName>
    </submittedName>
</protein>
<feature type="compositionally biased region" description="Low complexity" evidence="2">
    <location>
        <begin position="222"/>
        <end position="238"/>
    </location>
</feature>
<dbReference type="PANTHER" id="PTHR34648:SF1">
    <property type="entry name" value="CLOCK-INTERACTING PACEMAKER"/>
    <property type="match status" value="1"/>
</dbReference>
<evidence type="ECO:0000313" key="4">
    <source>
        <dbReference type="Proteomes" id="UP001286313"/>
    </source>
</evidence>
<evidence type="ECO:0000313" key="3">
    <source>
        <dbReference type="EMBL" id="KAK3894673.1"/>
    </source>
</evidence>
<feature type="compositionally biased region" description="Low complexity" evidence="2">
    <location>
        <begin position="191"/>
        <end position="201"/>
    </location>
</feature>
<organism evidence="3 4">
    <name type="scientific">Petrolisthes cinctipes</name>
    <name type="common">Flat porcelain crab</name>
    <dbReference type="NCBI Taxonomy" id="88211"/>
    <lineage>
        <taxon>Eukaryota</taxon>
        <taxon>Metazoa</taxon>
        <taxon>Ecdysozoa</taxon>
        <taxon>Arthropoda</taxon>
        <taxon>Crustacea</taxon>
        <taxon>Multicrustacea</taxon>
        <taxon>Malacostraca</taxon>
        <taxon>Eumalacostraca</taxon>
        <taxon>Eucarida</taxon>
        <taxon>Decapoda</taxon>
        <taxon>Pleocyemata</taxon>
        <taxon>Anomura</taxon>
        <taxon>Galatheoidea</taxon>
        <taxon>Porcellanidae</taxon>
        <taxon>Petrolisthes</taxon>
    </lineage>
</organism>
<name>A0AAE1GJU9_PETCI</name>
<sequence length="264" mass="28908">MGVGVQEVVEMYTTLVDADTPIRMDVVESTGGRNDLKRRLSEVAPGSPRAASPMLSPDYLPSLHSEDTVTEKRTRIEDPSSPGTDLDTNSNFRESYESRRKRFLRTAEALRQSGLLDITMKTADLLRKNQELQREIENLQRETKNFVLSVLSNPENRHILDNIRSGAQLYEVVVPGSQGIMSVSTQRPDVTSSSPSTTTTPANMLIDQLPSSPPSRTPSPSPSLSSTVSSVCSPSSLSDDNDTSEEENLAPPKSYSSTAVKTKH</sequence>
<keyword evidence="4" id="KW-1185">Reference proteome</keyword>
<feature type="compositionally biased region" description="Acidic residues" evidence="2">
    <location>
        <begin position="239"/>
        <end position="248"/>
    </location>
</feature>
<gene>
    <name evidence="3" type="ORF">Pcinc_001573</name>
</gene>
<dbReference type="Proteomes" id="UP001286313">
    <property type="component" value="Unassembled WGS sequence"/>
</dbReference>
<feature type="compositionally biased region" description="Polar residues" evidence="2">
    <location>
        <begin position="254"/>
        <end position="264"/>
    </location>
</feature>
<comment type="caution">
    <text evidence="3">The sequence shown here is derived from an EMBL/GenBank/DDBJ whole genome shotgun (WGS) entry which is preliminary data.</text>
</comment>
<feature type="region of interest" description="Disordered" evidence="2">
    <location>
        <begin position="41"/>
        <end position="93"/>
    </location>
</feature>
<dbReference type="GO" id="GO:0045892">
    <property type="term" value="P:negative regulation of DNA-templated transcription"/>
    <property type="evidence" value="ECO:0007669"/>
    <property type="project" value="InterPro"/>
</dbReference>
<feature type="compositionally biased region" description="Pro residues" evidence="2">
    <location>
        <begin position="211"/>
        <end position="221"/>
    </location>
</feature>
<feature type="compositionally biased region" description="Polar residues" evidence="2">
    <location>
        <begin position="81"/>
        <end position="93"/>
    </location>
</feature>
<accession>A0AAE1GJU9</accession>